<keyword evidence="2" id="KW-1003">Cell membrane</keyword>
<evidence type="ECO:0000256" key="1">
    <source>
        <dbReference type="ARBA" id="ARBA00004651"/>
    </source>
</evidence>
<dbReference type="Pfam" id="PF09678">
    <property type="entry name" value="Caa3_CtaG"/>
    <property type="match status" value="1"/>
</dbReference>
<feature type="transmembrane region" description="Helical" evidence="7">
    <location>
        <begin position="195"/>
        <end position="217"/>
    </location>
</feature>
<sequence length="339" mass="36996">MGWIETPLTMQSAFESWRWDTSTVVLTAALGAGYWAVRARAKRRGAVIPGGRLAAFGLMGLGIWLLSGISLVGVYSDTLMWVRALQTLLLLYVVPFGLASGRPFTVLRAALGPVGQARLDRILASTIARAVTFPLAPSLAMLAVPWLLFLSPWYEIVLRHGAADAMTRVVLVLIGFVYFYSRLQTDPVPHRYSQGLSLLITIFESLADGILGIVLWWGPLVALDYYTEVGRTWGPDLRMDQTVAAGIIWVLGDVLGLPYLLALMRAWASDERRRAAEVDAELDAEDAAAPPARRQKFSRASDTSDGSGIADAAVAAGAAPVQSGLWWENDPQLRQRFGR</sequence>
<dbReference type="EMBL" id="WEGK01000001">
    <property type="protein sequence ID" value="MQY17673.1"/>
    <property type="molecule type" value="Genomic_DNA"/>
</dbReference>
<evidence type="ECO:0000256" key="3">
    <source>
        <dbReference type="ARBA" id="ARBA00022692"/>
    </source>
</evidence>
<comment type="subcellular location">
    <subcellularLocation>
        <location evidence="1">Cell membrane</location>
        <topology evidence="1">Multi-pass membrane protein</topology>
    </subcellularLocation>
</comment>
<feature type="transmembrane region" description="Helical" evidence="7">
    <location>
        <begin position="53"/>
        <end position="75"/>
    </location>
</feature>
<feature type="transmembrane region" description="Helical" evidence="7">
    <location>
        <begin position="122"/>
        <end position="145"/>
    </location>
</feature>
<gene>
    <name evidence="8" type="ORF">NRB20_07370</name>
</gene>
<evidence type="ECO:0000313" key="8">
    <source>
        <dbReference type="EMBL" id="MQY17673.1"/>
    </source>
</evidence>
<keyword evidence="4 7" id="KW-1133">Transmembrane helix</keyword>
<feature type="transmembrane region" description="Helical" evidence="7">
    <location>
        <begin position="243"/>
        <end position="264"/>
    </location>
</feature>
<feature type="transmembrane region" description="Helical" evidence="7">
    <location>
        <begin position="17"/>
        <end position="37"/>
    </location>
</feature>
<evidence type="ECO:0000256" key="5">
    <source>
        <dbReference type="ARBA" id="ARBA00023136"/>
    </source>
</evidence>
<evidence type="ECO:0000256" key="4">
    <source>
        <dbReference type="ARBA" id="ARBA00022989"/>
    </source>
</evidence>
<comment type="caution">
    <text evidence="8">The sequence shown here is derived from an EMBL/GenBank/DDBJ whole genome shotgun (WGS) entry which is preliminary data.</text>
</comment>
<keyword evidence="5 7" id="KW-0472">Membrane</keyword>
<dbReference type="GO" id="GO:0005886">
    <property type="term" value="C:plasma membrane"/>
    <property type="evidence" value="ECO:0007669"/>
    <property type="project" value="UniProtKB-SubCell"/>
</dbReference>
<keyword evidence="3 7" id="KW-0812">Transmembrane</keyword>
<proteinExistence type="predicted"/>
<evidence type="ECO:0000313" key="9">
    <source>
        <dbReference type="Proteomes" id="UP000438448"/>
    </source>
</evidence>
<protein>
    <recommendedName>
        <fullName evidence="10">Cytochrome c oxidase assembly protein</fullName>
    </recommendedName>
</protein>
<dbReference type="Proteomes" id="UP000438448">
    <property type="component" value="Unassembled WGS sequence"/>
</dbReference>
<feature type="transmembrane region" description="Helical" evidence="7">
    <location>
        <begin position="81"/>
        <end position="101"/>
    </location>
</feature>
<keyword evidence="9" id="KW-1185">Reference proteome</keyword>
<feature type="region of interest" description="Disordered" evidence="6">
    <location>
        <begin position="281"/>
        <end position="306"/>
    </location>
</feature>
<dbReference type="InterPro" id="IPR019108">
    <property type="entry name" value="Caa3_assmbl_CtaG-rel"/>
</dbReference>
<name>A0A7K0CWB0_9NOCA</name>
<evidence type="ECO:0000256" key="6">
    <source>
        <dbReference type="SAM" id="MobiDB-lite"/>
    </source>
</evidence>
<evidence type="ECO:0000256" key="7">
    <source>
        <dbReference type="SAM" id="Phobius"/>
    </source>
</evidence>
<organism evidence="8 9">
    <name type="scientific">Nocardia macrotermitis</name>
    <dbReference type="NCBI Taxonomy" id="2585198"/>
    <lineage>
        <taxon>Bacteria</taxon>
        <taxon>Bacillati</taxon>
        <taxon>Actinomycetota</taxon>
        <taxon>Actinomycetes</taxon>
        <taxon>Mycobacteriales</taxon>
        <taxon>Nocardiaceae</taxon>
        <taxon>Nocardia</taxon>
    </lineage>
</organism>
<reference evidence="8 9" key="1">
    <citation type="submission" date="2019-10" db="EMBL/GenBank/DDBJ databases">
        <title>Nocardia macrotermitis sp. nov. and Nocardia aurantia sp. nov., isolated from the gut of fungus growing-termite Macrotermes natalensis.</title>
        <authorList>
            <person name="Benndorf R."/>
            <person name="Schwitalla J."/>
            <person name="Martin K."/>
            <person name="De Beer W."/>
            <person name="Kaster A.-K."/>
            <person name="Vollmers J."/>
            <person name="Poulsen M."/>
            <person name="Beemelmanns C."/>
        </authorList>
    </citation>
    <scope>NUCLEOTIDE SEQUENCE [LARGE SCALE GENOMIC DNA]</scope>
    <source>
        <strain evidence="8 9">RB20</strain>
    </source>
</reference>
<feature type="transmembrane region" description="Helical" evidence="7">
    <location>
        <begin position="165"/>
        <end position="183"/>
    </location>
</feature>
<evidence type="ECO:0008006" key="10">
    <source>
        <dbReference type="Google" id="ProtNLM"/>
    </source>
</evidence>
<accession>A0A7K0CWB0</accession>
<dbReference type="AlphaFoldDB" id="A0A7K0CWB0"/>
<evidence type="ECO:0000256" key="2">
    <source>
        <dbReference type="ARBA" id="ARBA00022475"/>
    </source>
</evidence>